<protein>
    <submittedName>
        <fullName evidence="3">Glycosyltransferase WbuB</fullName>
    </submittedName>
</protein>
<evidence type="ECO:0000313" key="3">
    <source>
        <dbReference type="EMBL" id="HGB14202.1"/>
    </source>
</evidence>
<organism evidence="3">
    <name type="scientific">Desulfobacca acetoxidans</name>
    <dbReference type="NCBI Taxonomy" id="60893"/>
    <lineage>
        <taxon>Bacteria</taxon>
        <taxon>Pseudomonadati</taxon>
        <taxon>Thermodesulfobacteriota</taxon>
        <taxon>Desulfobaccia</taxon>
        <taxon>Desulfobaccales</taxon>
        <taxon>Desulfobaccaceae</taxon>
        <taxon>Desulfobacca</taxon>
    </lineage>
</organism>
<dbReference type="SUPFAM" id="SSF53756">
    <property type="entry name" value="UDP-Glycosyltransferase/glycogen phosphorylase"/>
    <property type="match status" value="1"/>
</dbReference>
<dbReference type="CDD" id="cd03794">
    <property type="entry name" value="GT4_WbuB-like"/>
    <property type="match status" value="1"/>
</dbReference>
<dbReference type="Gene3D" id="3.40.50.2000">
    <property type="entry name" value="Glycogen Phosphorylase B"/>
    <property type="match status" value="2"/>
</dbReference>
<gene>
    <name evidence="3" type="ORF">ENV62_03050</name>
</gene>
<dbReference type="EMBL" id="DTHB01000026">
    <property type="protein sequence ID" value="HGB14202.1"/>
    <property type="molecule type" value="Genomic_DNA"/>
</dbReference>
<sequence length="434" mass="48219">MKVLLLTDSYPPEIRSAAILMQELAQGLAARGHKVWVCTLQPRYNLAAGLRYGKPPPEKNVRILRVNSLPVHNTPLWLRGLGELTLPWLFFARSAAFVNPDVVAIYSPPLTLGLAGAAFKSGRHAGMVLNVQDLFPQHAIDAGVLKCPFIISFYRRLENFLYRAAHTIAVHSPGNRNFLMEQRQVPAEKIAVIPNWVDPTLPQRCPPLNFKKNWHLEHKFVLLFGGVLGPTQGLELVIAAADRLRHHHDLVFLLVGDGAARRRLEQEVKQKRLSNVWFRPFLDPAQYQALLAEVDVCFLTLSPAVKTPVVPSKLLGYMAAGKPYVAALNAESDAVAITLDSGAGLVVPAGDPQSFSQAVLTLYRDKTLAQRMGRRGRDYVQTHFSKKNCLDRYEALLLRCTAVTSRGPTGKRPKLCSLPNWGHIHAEALPPFPF</sequence>
<feature type="domain" description="Glycosyltransferase subfamily 4-like N-terminal" evidence="2">
    <location>
        <begin position="20"/>
        <end position="200"/>
    </location>
</feature>
<dbReference type="Pfam" id="PF00534">
    <property type="entry name" value="Glycos_transf_1"/>
    <property type="match status" value="1"/>
</dbReference>
<evidence type="ECO:0000259" key="1">
    <source>
        <dbReference type="Pfam" id="PF00534"/>
    </source>
</evidence>
<evidence type="ECO:0000259" key="2">
    <source>
        <dbReference type="Pfam" id="PF13439"/>
    </source>
</evidence>
<dbReference type="InterPro" id="IPR028098">
    <property type="entry name" value="Glyco_trans_4-like_N"/>
</dbReference>
<proteinExistence type="predicted"/>
<dbReference type="PANTHER" id="PTHR12526:SF609">
    <property type="entry name" value="LIPOPOLYSACCHARIDE BIOSYNTHESIS PROTEIN"/>
    <property type="match status" value="1"/>
</dbReference>
<dbReference type="PANTHER" id="PTHR12526">
    <property type="entry name" value="GLYCOSYLTRANSFERASE"/>
    <property type="match status" value="1"/>
</dbReference>
<accession>A0A7C3SI61</accession>
<dbReference type="AlphaFoldDB" id="A0A7C3SI61"/>
<keyword evidence="3" id="KW-0808">Transferase</keyword>
<dbReference type="GO" id="GO:0016757">
    <property type="term" value="F:glycosyltransferase activity"/>
    <property type="evidence" value="ECO:0007669"/>
    <property type="project" value="UniProtKB-ARBA"/>
</dbReference>
<comment type="caution">
    <text evidence="3">The sequence shown here is derived from an EMBL/GenBank/DDBJ whole genome shotgun (WGS) entry which is preliminary data.</text>
</comment>
<dbReference type="Pfam" id="PF13439">
    <property type="entry name" value="Glyco_transf_4"/>
    <property type="match status" value="1"/>
</dbReference>
<reference evidence="3" key="1">
    <citation type="journal article" date="2020" name="mSystems">
        <title>Genome- and Community-Level Interaction Insights into Carbon Utilization and Element Cycling Functions of Hydrothermarchaeota in Hydrothermal Sediment.</title>
        <authorList>
            <person name="Zhou Z."/>
            <person name="Liu Y."/>
            <person name="Xu W."/>
            <person name="Pan J."/>
            <person name="Luo Z.H."/>
            <person name="Li M."/>
        </authorList>
    </citation>
    <scope>NUCLEOTIDE SEQUENCE [LARGE SCALE GENOMIC DNA]</scope>
    <source>
        <strain evidence="3">SpSt-776</strain>
    </source>
</reference>
<dbReference type="InterPro" id="IPR001296">
    <property type="entry name" value="Glyco_trans_1"/>
</dbReference>
<feature type="domain" description="Glycosyl transferase family 1" evidence="1">
    <location>
        <begin position="210"/>
        <end position="377"/>
    </location>
</feature>
<name>A0A7C3SI61_9BACT</name>